<organism evidence="1">
    <name type="scientific">Nitratidesulfovibrio vulgaris (strain DSM 19637 / Miyazaki F)</name>
    <name type="common">Desulfovibrio vulgaris</name>
    <dbReference type="NCBI Taxonomy" id="883"/>
    <lineage>
        <taxon>Bacteria</taxon>
        <taxon>Pseudomonadati</taxon>
        <taxon>Thermodesulfobacteriota</taxon>
        <taxon>Desulfovibrionia</taxon>
        <taxon>Desulfovibrionales</taxon>
        <taxon>Desulfovibrionaceae</taxon>
        <taxon>Nitratidesulfovibrio</taxon>
    </lineage>
</organism>
<dbReference type="eggNOG" id="ENOG5032G90">
    <property type="taxonomic scope" value="Bacteria"/>
</dbReference>
<dbReference type="KEGG" id="dvm:DvMF_0732"/>
<name>B8DKY6_NITV9</name>
<evidence type="ECO:0000313" key="1">
    <source>
        <dbReference type="EMBL" id="ACL07689.1"/>
    </source>
</evidence>
<dbReference type="OrthoDB" id="7842083at2"/>
<dbReference type="STRING" id="883.DvMF_0732"/>
<accession>B8DKY6</accession>
<proteinExistence type="predicted"/>
<reference evidence="1" key="1">
    <citation type="submission" date="2008-10" db="EMBL/GenBank/DDBJ databases">
        <title>Complete sequence of Desulfovibrio vulgaris str. 'Miyazaki F'.</title>
        <authorList>
            <person name="Lucas S."/>
            <person name="Copeland A."/>
            <person name="Lapidus A."/>
            <person name="Glavina del Rio T."/>
            <person name="Dalin E."/>
            <person name="Tice H."/>
            <person name="Bruce D."/>
            <person name="Goodwin L."/>
            <person name="Pitluck S."/>
            <person name="Sims D."/>
            <person name="Brettin T."/>
            <person name="Detter J.C."/>
            <person name="Han C."/>
            <person name="Larimer F."/>
            <person name="Land M."/>
            <person name="Hauser L."/>
            <person name="Kyrpides N."/>
            <person name="Mikhailova N."/>
            <person name="Hazen T.C."/>
            <person name="Richardson P."/>
        </authorList>
    </citation>
    <scope>NUCLEOTIDE SEQUENCE</scope>
    <source>
        <strain evidence="1">Miyazaki F</strain>
    </source>
</reference>
<dbReference type="HOGENOM" id="CLU_1405991_0_0_7"/>
<protein>
    <submittedName>
        <fullName evidence="1">Uncharacterized protein</fullName>
    </submittedName>
</protein>
<dbReference type="InterPro" id="IPR053860">
    <property type="entry name" value="DUF6932"/>
</dbReference>
<dbReference type="AlphaFoldDB" id="B8DKY6"/>
<dbReference type="Pfam" id="PF22014">
    <property type="entry name" value="DUF6932"/>
    <property type="match status" value="1"/>
</dbReference>
<dbReference type="EMBL" id="CP001197">
    <property type="protein sequence ID" value="ACL07689.1"/>
    <property type="molecule type" value="Genomic_DNA"/>
</dbReference>
<gene>
    <name evidence="1" type="ordered locus">DvMF_0732</name>
</gene>
<sequence length="196" mass="22030">MSGVVTTIDNQAIPSFTHDGCLPPFVGTPTGLAGRAPYIVSMRDLVSDLNFSARRLEILTGFSALRRKLFLAGAIRGFQWIDGSFTTEKEEPGDIDLVTFYSVYENDQSVFISNLAGRGVDILDKASVKGMFHCDSYYVYMNDDPERIISWTAYWLGVFCHDREKKWKGILQIPLIQSARQARLEYELICRAGEGL</sequence>